<dbReference type="InterPro" id="IPR050886">
    <property type="entry name" value="RNA-binding_reg"/>
</dbReference>
<evidence type="ECO:0000313" key="5">
    <source>
        <dbReference type="Proteomes" id="UP000823775"/>
    </source>
</evidence>
<dbReference type="PANTHER" id="PTHR48024:SF45">
    <property type="entry name" value="RNA BINDING DOMAIN PROTEIN"/>
    <property type="match status" value="1"/>
</dbReference>
<dbReference type="PROSITE" id="PS50102">
    <property type="entry name" value="RRM"/>
    <property type="match status" value="1"/>
</dbReference>
<keyword evidence="1 2" id="KW-0694">RNA-binding</keyword>
<feature type="non-terminal residue" evidence="4">
    <location>
        <position position="68"/>
    </location>
</feature>
<dbReference type="InterPro" id="IPR012677">
    <property type="entry name" value="Nucleotide-bd_a/b_plait_sf"/>
</dbReference>
<reference evidence="4 5" key="1">
    <citation type="journal article" date="2021" name="BMC Genomics">
        <title>Datura genome reveals duplications of psychoactive alkaloid biosynthetic genes and high mutation rate following tissue culture.</title>
        <authorList>
            <person name="Rajewski A."/>
            <person name="Carter-House D."/>
            <person name="Stajich J."/>
            <person name="Litt A."/>
        </authorList>
    </citation>
    <scope>NUCLEOTIDE SEQUENCE [LARGE SCALE GENOMIC DNA]</scope>
    <source>
        <strain evidence="4">AR-01</strain>
    </source>
</reference>
<feature type="non-terminal residue" evidence="4">
    <location>
        <position position="1"/>
    </location>
</feature>
<proteinExistence type="predicted"/>
<dbReference type="EMBL" id="JACEIK010004588">
    <property type="protein sequence ID" value="MCD9645891.1"/>
    <property type="molecule type" value="Genomic_DNA"/>
</dbReference>
<dbReference type="Pfam" id="PF00076">
    <property type="entry name" value="RRM_1"/>
    <property type="match status" value="1"/>
</dbReference>
<accession>A0ABS8VGH8</accession>
<dbReference type="InterPro" id="IPR035979">
    <property type="entry name" value="RBD_domain_sf"/>
</dbReference>
<dbReference type="Proteomes" id="UP000823775">
    <property type="component" value="Unassembled WGS sequence"/>
</dbReference>
<dbReference type="InterPro" id="IPR000504">
    <property type="entry name" value="RRM_dom"/>
</dbReference>
<dbReference type="PANTHER" id="PTHR48024">
    <property type="entry name" value="GEO13361P1-RELATED"/>
    <property type="match status" value="1"/>
</dbReference>
<evidence type="ECO:0000259" key="3">
    <source>
        <dbReference type="PROSITE" id="PS50102"/>
    </source>
</evidence>
<sequence length="68" mass="7449">IDGLLRGLNDGLDASNEDISAFEEHGEIEEGSLITDKVTGRSRGYAFITYKDMESAQIVLESPSKMID</sequence>
<dbReference type="SUPFAM" id="SSF54928">
    <property type="entry name" value="RNA-binding domain, RBD"/>
    <property type="match status" value="1"/>
</dbReference>
<feature type="domain" description="RRM" evidence="3">
    <location>
        <begin position="1"/>
        <end position="68"/>
    </location>
</feature>
<protein>
    <recommendedName>
        <fullName evidence="3">RRM domain-containing protein</fullName>
    </recommendedName>
</protein>
<evidence type="ECO:0000256" key="2">
    <source>
        <dbReference type="PROSITE-ProRule" id="PRU00176"/>
    </source>
</evidence>
<comment type="caution">
    <text evidence="4">The sequence shown here is derived from an EMBL/GenBank/DDBJ whole genome shotgun (WGS) entry which is preliminary data.</text>
</comment>
<organism evidence="4 5">
    <name type="scientific">Datura stramonium</name>
    <name type="common">Jimsonweed</name>
    <name type="synonym">Common thornapple</name>
    <dbReference type="NCBI Taxonomy" id="4076"/>
    <lineage>
        <taxon>Eukaryota</taxon>
        <taxon>Viridiplantae</taxon>
        <taxon>Streptophyta</taxon>
        <taxon>Embryophyta</taxon>
        <taxon>Tracheophyta</taxon>
        <taxon>Spermatophyta</taxon>
        <taxon>Magnoliopsida</taxon>
        <taxon>eudicotyledons</taxon>
        <taxon>Gunneridae</taxon>
        <taxon>Pentapetalae</taxon>
        <taxon>asterids</taxon>
        <taxon>lamiids</taxon>
        <taxon>Solanales</taxon>
        <taxon>Solanaceae</taxon>
        <taxon>Solanoideae</taxon>
        <taxon>Datureae</taxon>
        <taxon>Datura</taxon>
    </lineage>
</organism>
<evidence type="ECO:0000313" key="4">
    <source>
        <dbReference type="EMBL" id="MCD9645891.1"/>
    </source>
</evidence>
<keyword evidence="5" id="KW-1185">Reference proteome</keyword>
<gene>
    <name evidence="4" type="ORF">HAX54_035210</name>
</gene>
<dbReference type="Gene3D" id="3.30.70.330">
    <property type="match status" value="1"/>
</dbReference>
<evidence type="ECO:0000256" key="1">
    <source>
        <dbReference type="ARBA" id="ARBA00022884"/>
    </source>
</evidence>
<name>A0ABS8VGH8_DATST</name>